<reference evidence="7 8" key="1">
    <citation type="journal article" date="2019" name="Int. J. Syst. Evol. Microbiol.">
        <title>The Global Catalogue of Microorganisms (GCM) 10K type strain sequencing project: providing services to taxonomists for standard genome sequencing and annotation.</title>
        <authorList>
            <consortium name="The Broad Institute Genomics Platform"/>
            <consortium name="The Broad Institute Genome Sequencing Center for Infectious Disease"/>
            <person name="Wu L."/>
            <person name="Ma J."/>
        </authorList>
    </citation>
    <scope>NUCLEOTIDE SEQUENCE [LARGE SCALE GENOMIC DNA]</scope>
    <source>
        <strain evidence="7 8">JCM 15503</strain>
    </source>
</reference>
<evidence type="ECO:0000313" key="7">
    <source>
        <dbReference type="EMBL" id="GAA0758967.1"/>
    </source>
</evidence>
<feature type="domain" description="FlgD/Vpr Ig-like" evidence="6">
    <location>
        <begin position="111"/>
        <end position="177"/>
    </location>
</feature>
<protein>
    <recommendedName>
        <fullName evidence="2 5">Basal-body rod modification protein FlgD</fullName>
    </recommendedName>
</protein>
<dbReference type="Pfam" id="PF03963">
    <property type="entry name" value="FlgD"/>
    <property type="match status" value="1"/>
</dbReference>
<evidence type="ECO:0000256" key="3">
    <source>
        <dbReference type="ARBA" id="ARBA00022795"/>
    </source>
</evidence>
<keyword evidence="7" id="KW-0969">Cilium</keyword>
<evidence type="ECO:0000256" key="4">
    <source>
        <dbReference type="ARBA" id="ARBA00024746"/>
    </source>
</evidence>
<keyword evidence="8" id="KW-1185">Reference proteome</keyword>
<dbReference type="Proteomes" id="UP001500279">
    <property type="component" value="Unassembled WGS sequence"/>
</dbReference>
<evidence type="ECO:0000256" key="5">
    <source>
        <dbReference type="RuleBase" id="RU362076"/>
    </source>
</evidence>
<evidence type="ECO:0000259" key="6">
    <source>
        <dbReference type="Pfam" id="PF13860"/>
    </source>
</evidence>
<evidence type="ECO:0000313" key="8">
    <source>
        <dbReference type="Proteomes" id="UP001500279"/>
    </source>
</evidence>
<dbReference type="EMBL" id="BAAAEW010000026">
    <property type="protein sequence ID" value="GAA0758967.1"/>
    <property type="molecule type" value="Genomic_DNA"/>
</dbReference>
<comment type="similarity">
    <text evidence="1 5">Belongs to the FlgD family.</text>
</comment>
<comment type="function">
    <text evidence="4 5">Required for flagellar hook formation. May act as a scaffolding protein.</text>
</comment>
<evidence type="ECO:0000256" key="1">
    <source>
        <dbReference type="ARBA" id="ARBA00010577"/>
    </source>
</evidence>
<dbReference type="Gene3D" id="2.30.30.910">
    <property type="match status" value="1"/>
</dbReference>
<dbReference type="InterPro" id="IPR005648">
    <property type="entry name" value="FlgD"/>
</dbReference>
<keyword evidence="3 5" id="KW-1005">Bacterial flagellum biogenesis</keyword>
<dbReference type="Gene3D" id="2.60.40.4070">
    <property type="match status" value="1"/>
</dbReference>
<proteinExistence type="inferred from homology"/>
<evidence type="ECO:0000256" key="2">
    <source>
        <dbReference type="ARBA" id="ARBA00016013"/>
    </source>
</evidence>
<gene>
    <name evidence="7" type="primary">flgD_2</name>
    <name evidence="7" type="ORF">GCM10009107_39950</name>
</gene>
<name>A0ABN1K985_9BURK</name>
<dbReference type="Pfam" id="PF13860">
    <property type="entry name" value="FlgD_ig"/>
    <property type="match status" value="1"/>
</dbReference>
<accession>A0ABN1K985</accession>
<keyword evidence="7" id="KW-0282">Flagellum</keyword>
<keyword evidence="7" id="KW-0966">Cell projection</keyword>
<sequence length="220" mass="22414">MSMSDTLTTQTQSTGSTSALSNALVSANGSGTDLFTTLLVAQIQNQNPLEPNDPSDFVNQLTQLSQMESLQSLSSQSAATNTLLDSLQTLALGNQVGNSVDVVTDHVQLDASGTVPAKFTLASAENNATLVLTGADGVKHNVDLGSKGIGEVSLTLDPVALGLPAGTYDIAVKTTSGATPAVAVTGRIQNIRLSTAGMTLTVSHLGEVSPGNISQFNGKS</sequence>
<comment type="caution">
    <text evidence="7">The sequence shown here is derived from an EMBL/GenBank/DDBJ whole genome shotgun (WGS) entry which is preliminary data.</text>
</comment>
<dbReference type="InterPro" id="IPR025965">
    <property type="entry name" value="FlgD/Vpr_Ig-like"/>
</dbReference>
<organism evidence="7 8">
    <name type="scientific">Ideonella azotifigens</name>
    <dbReference type="NCBI Taxonomy" id="513160"/>
    <lineage>
        <taxon>Bacteria</taxon>
        <taxon>Pseudomonadati</taxon>
        <taxon>Pseudomonadota</taxon>
        <taxon>Betaproteobacteria</taxon>
        <taxon>Burkholderiales</taxon>
        <taxon>Sphaerotilaceae</taxon>
        <taxon>Ideonella</taxon>
    </lineage>
</organism>